<evidence type="ECO:0000256" key="1">
    <source>
        <dbReference type="ARBA" id="ARBA00002607"/>
    </source>
</evidence>
<dbReference type="InterPro" id="IPR057326">
    <property type="entry name" value="KR_dom"/>
</dbReference>
<dbReference type="Pfam" id="PF13561">
    <property type="entry name" value="adh_short_C2"/>
    <property type="match status" value="1"/>
</dbReference>
<dbReference type="PANTHER" id="PTHR42879">
    <property type="entry name" value="3-OXOACYL-(ACYL-CARRIER-PROTEIN) REDUCTASE"/>
    <property type="match status" value="1"/>
</dbReference>
<keyword evidence="8" id="KW-0444">Lipid biosynthesis</keyword>
<comment type="similarity">
    <text evidence="2 8">Belongs to the short-chain dehydrogenases/reductases (SDR) family.</text>
</comment>
<dbReference type="InterPro" id="IPR002347">
    <property type="entry name" value="SDR_fam"/>
</dbReference>
<evidence type="ECO:0000259" key="9">
    <source>
        <dbReference type="SMART" id="SM00822"/>
    </source>
</evidence>
<evidence type="ECO:0000256" key="4">
    <source>
        <dbReference type="ARBA" id="ARBA00023002"/>
    </source>
</evidence>
<dbReference type="PRINTS" id="PR00080">
    <property type="entry name" value="SDRFAMILY"/>
</dbReference>
<feature type="active site" description="Proton acceptor" evidence="6">
    <location>
        <position position="155"/>
    </location>
</feature>
<dbReference type="GO" id="GO:0051287">
    <property type="term" value="F:NAD binding"/>
    <property type="evidence" value="ECO:0007669"/>
    <property type="project" value="UniProtKB-UniRule"/>
</dbReference>
<dbReference type="PROSITE" id="PS00061">
    <property type="entry name" value="ADH_SHORT"/>
    <property type="match status" value="1"/>
</dbReference>
<dbReference type="HOGENOM" id="CLU_010194_1_3_0"/>
<feature type="binding site" evidence="7">
    <location>
        <position position="90"/>
    </location>
    <ligand>
        <name>NADP(+)</name>
        <dbReference type="ChEBI" id="CHEBI:58349"/>
    </ligand>
</feature>
<keyword evidence="4 8" id="KW-0560">Oxidoreductase</keyword>
<feature type="binding site" evidence="7">
    <location>
        <position position="188"/>
    </location>
    <ligand>
        <name>NADP(+)</name>
        <dbReference type="ChEBI" id="CHEBI:58349"/>
    </ligand>
</feature>
<gene>
    <name evidence="10" type="ordered locus">Acid345_0265</name>
</gene>
<evidence type="ECO:0000256" key="6">
    <source>
        <dbReference type="PIRSR" id="PIRSR611284-1"/>
    </source>
</evidence>
<dbReference type="EC" id="1.1.1.100" evidence="8"/>
<dbReference type="SUPFAM" id="SSF51735">
    <property type="entry name" value="NAD(P)-binding Rossmann-fold domains"/>
    <property type="match status" value="1"/>
</dbReference>
<dbReference type="PANTHER" id="PTHR42879:SF2">
    <property type="entry name" value="3-OXOACYL-[ACYL-CARRIER-PROTEIN] REDUCTASE FABG"/>
    <property type="match status" value="1"/>
</dbReference>
<feature type="binding site" evidence="7">
    <location>
        <begin position="155"/>
        <end position="159"/>
    </location>
    <ligand>
        <name>NADP(+)</name>
        <dbReference type="ChEBI" id="CHEBI:58349"/>
    </ligand>
</feature>
<protein>
    <recommendedName>
        <fullName evidence="8">3-oxoacyl-[acyl-carrier-protein] reductase</fullName>
        <ecNumber evidence="8">1.1.1.100</ecNumber>
    </recommendedName>
</protein>
<dbReference type="RefSeq" id="WP_011521072.1">
    <property type="nucleotide sequence ID" value="NC_008009.1"/>
</dbReference>
<accession>Q1IV30</accession>
<sequence length="248" mass="25913">MSGVQGRVALITGASQGIGRACALALGEAGATVALAARNREKLDEVAAQITNAGGQASVFPLDVTDEEQIKATVKEVLAKHGHVDILVNNAGVTKDQLFMRMKRADWETVMNTNLTSAFLLSQAVIGSMMKQRWGRIVNITSIVGQTGQAGQVNYASSKAGLIGLTMSVAREVASRNITCNAVAPGFIETAMTAVLGDDVKAKINEQIPLGRQGSDSDIAQAVKFLASEEAGYITGHVLNVNGGMLMG</sequence>
<comment type="catalytic activity">
    <reaction evidence="5 8">
        <text>a (3R)-hydroxyacyl-[ACP] + NADP(+) = a 3-oxoacyl-[ACP] + NADPH + H(+)</text>
        <dbReference type="Rhea" id="RHEA:17397"/>
        <dbReference type="Rhea" id="RHEA-COMP:9916"/>
        <dbReference type="Rhea" id="RHEA-COMP:9945"/>
        <dbReference type="ChEBI" id="CHEBI:15378"/>
        <dbReference type="ChEBI" id="CHEBI:57783"/>
        <dbReference type="ChEBI" id="CHEBI:58349"/>
        <dbReference type="ChEBI" id="CHEBI:78776"/>
        <dbReference type="ChEBI" id="CHEBI:78827"/>
        <dbReference type="EC" id="1.1.1.100"/>
    </reaction>
</comment>
<dbReference type="InterPro" id="IPR036291">
    <property type="entry name" value="NAD(P)-bd_dom_sf"/>
</dbReference>
<dbReference type="UniPathway" id="UPA00094"/>
<dbReference type="PRINTS" id="PR00081">
    <property type="entry name" value="GDHRDH"/>
</dbReference>
<keyword evidence="8" id="KW-0275">Fatty acid biosynthesis</keyword>
<reference evidence="10 11" key="1">
    <citation type="journal article" date="2009" name="Appl. Environ. Microbiol.">
        <title>Three genomes from the phylum Acidobacteria provide insight into the lifestyles of these microorganisms in soils.</title>
        <authorList>
            <person name="Ward N.L."/>
            <person name="Challacombe J.F."/>
            <person name="Janssen P.H."/>
            <person name="Henrissat B."/>
            <person name="Coutinho P.M."/>
            <person name="Wu M."/>
            <person name="Xie G."/>
            <person name="Haft D.H."/>
            <person name="Sait M."/>
            <person name="Badger J."/>
            <person name="Barabote R.D."/>
            <person name="Bradley B."/>
            <person name="Brettin T.S."/>
            <person name="Brinkac L.M."/>
            <person name="Bruce D."/>
            <person name="Creasy T."/>
            <person name="Daugherty S.C."/>
            <person name="Davidsen T.M."/>
            <person name="DeBoy R.T."/>
            <person name="Detter J.C."/>
            <person name="Dodson R.J."/>
            <person name="Durkin A.S."/>
            <person name="Ganapathy A."/>
            <person name="Gwinn-Giglio M."/>
            <person name="Han C.S."/>
            <person name="Khouri H."/>
            <person name="Kiss H."/>
            <person name="Kothari S.P."/>
            <person name="Madupu R."/>
            <person name="Nelson K.E."/>
            <person name="Nelson W.C."/>
            <person name="Paulsen I."/>
            <person name="Penn K."/>
            <person name="Ren Q."/>
            <person name="Rosovitz M.J."/>
            <person name="Selengut J.D."/>
            <person name="Shrivastava S."/>
            <person name="Sullivan S.A."/>
            <person name="Tapia R."/>
            <person name="Thompson L.S."/>
            <person name="Watkins K.L."/>
            <person name="Yang Q."/>
            <person name="Yu C."/>
            <person name="Zafar N."/>
            <person name="Zhou L."/>
            <person name="Kuske C.R."/>
        </authorList>
    </citation>
    <scope>NUCLEOTIDE SEQUENCE [LARGE SCALE GENOMIC DNA]</scope>
    <source>
        <strain evidence="10 11">Ellin345</strain>
    </source>
</reference>
<dbReference type="Gene3D" id="3.40.50.720">
    <property type="entry name" value="NAD(P)-binding Rossmann-like Domain"/>
    <property type="match status" value="1"/>
</dbReference>
<organism evidence="10 11">
    <name type="scientific">Koribacter versatilis (strain Ellin345)</name>
    <dbReference type="NCBI Taxonomy" id="204669"/>
    <lineage>
        <taxon>Bacteria</taxon>
        <taxon>Pseudomonadati</taxon>
        <taxon>Acidobacteriota</taxon>
        <taxon>Terriglobia</taxon>
        <taxon>Terriglobales</taxon>
        <taxon>Candidatus Korobacteraceae</taxon>
        <taxon>Candidatus Korobacter</taxon>
    </lineage>
</organism>
<proteinExistence type="inferred from homology"/>
<dbReference type="NCBIfam" id="NF009466">
    <property type="entry name" value="PRK12826.1-2"/>
    <property type="match status" value="1"/>
</dbReference>
<dbReference type="STRING" id="204669.Acid345_0265"/>
<evidence type="ECO:0000256" key="7">
    <source>
        <dbReference type="PIRSR" id="PIRSR611284-2"/>
    </source>
</evidence>
<dbReference type="NCBIfam" id="NF009464">
    <property type="entry name" value="PRK12824.1"/>
    <property type="match status" value="1"/>
</dbReference>
<dbReference type="KEGG" id="aba:Acid345_0265"/>
<dbReference type="SMART" id="SM00822">
    <property type="entry name" value="PKS_KR"/>
    <property type="match status" value="1"/>
</dbReference>
<dbReference type="Proteomes" id="UP000002432">
    <property type="component" value="Chromosome"/>
</dbReference>
<evidence type="ECO:0000256" key="2">
    <source>
        <dbReference type="ARBA" id="ARBA00006484"/>
    </source>
</evidence>
<feature type="domain" description="Ketoreductase" evidence="9">
    <location>
        <begin position="7"/>
        <end position="191"/>
    </location>
</feature>
<dbReference type="FunFam" id="3.40.50.720:FF:000115">
    <property type="entry name" value="3-oxoacyl-[acyl-carrier-protein] reductase FabG"/>
    <property type="match status" value="1"/>
</dbReference>
<dbReference type="InterPro" id="IPR050259">
    <property type="entry name" value="SDR"/>
</dbReference>
<comment type="subunit">
    <text evidence="8">Homotetramer.</text>
</comment>
<dbReference type="InterPro" id="IPR011284">
    <property type="entry name" value="3oxo_ACP_reduc"/>
</dbReference>
<name>Q1IV30_KORVE</name>
<dbReference type="CDD" id="cd05333">
    <property type="entry name" value="BKR_SDR_c"/>
    <property type="match status" value="1"/>
</dbReference>
<dbReference type="AlphaFoldDB" id="Q1IV30"/>
<evidence type="ECO:0000256" key="5">
    <source>
        <dbReference type="ARBA" id="ARBA00048508"/>
    </source>
</evidence>
<dbReference type="eggNOG" id="COG1028">
    <property type="taxonomic scope" value="Bacteria"/>
</dbReference>
<dbReference type="EMBL" id="CP000360">
    <property type="protein sequence ID" value="ABF39270.1"/>
    <property type="molecule type" value="Genomic_DNA"/>
</dbReference>
<comment type="pathway">
    <text evidence="8">Lipid metabolism; fatty acid biosynthesis.</text>
</comment>
<keyword evidence="11" id="KW-1185">Reference proteome</keyword>
<keyword evidence="8" id="KW-0443">Lipid metabolism</keyword>
<evidence type="ECO:0000313" key="11">
    <source>
        <dbReference type="Proteomes" id="UP000002432"/>
    </source>
</evidence>
<dbReference type="NCBIfam" id="TIGR01830">
    <property type="entry name" value="3oxo_ACP_reduc"/>
    <property type="match status" value="1"/>
</dbReference>
<evidence type="ECO:0000313" key="10">
    <source>
        <dbReference type="EMBL" id="ABF39270.1"/>
    </source>
</evidence>
<keyword evidence="8" id="KW-0276">Fatty acid metabolism</keyword>
<dbReference type="GO" id="GO:0004316">
    <property type="term" value="F:3-oxoacyl-[acyl-carrier-protein] reductase (NADPH) activity"/>
    <property type="evidence" value="ECO:0007669"/>
    <property type="project" value="UniProtKB-UniRule"/>
</dbReference>
<evidence type="ECO:0000256" key="8">
    <source>
        <dbReference type="RuleBase" id="RU366074"/>
    </source>
</evidence>
<dbReference type="OrthoDB" id="9803333at2"/>
<dbReference type="GO" id="GO:0006633">
    <property type="term" value="P:fatty acid biosynthetic process"/>
    <property type="evidence" value="ECO:0007669"/>
    <property type="project" value="UniProtKB-UniPathway"/>
</dbReference>
<dbReference type="EnsemblBacteria" id="ABF39270">
    <property type="protein sequence ID" value="ABF39270"/>
    <property type="gene ID" value="Acid345_0265"/>
</dbReference>
<evidence type="ECO:0000256" key="3">
    <source>
        <dbReference type="ARBA" id="ARBA00022857"/>
    </source>
</evidence>
<keyword evidence="3 7" id="KW-0521">NADP</keyword>
<dbReference type="InterPro" id="IPR020904">
    <property type="entry name" value="Sc_DH/Rdtase_CS"/>
</dbReference>
<comment type="function">
    <text evidence="1 8">Catalyzes the NADPH-dependent reduction of beta-ketoacyl-ACP substrates to beta-hydroxyacyl-ACP products, the first reductive step in the elongation cycle of fatty acid biosynthesis.</text>
</comment>
<dbReference type="NCBIfam" id="NF005559">
    <property type="entry name" value="PRK07231.1"/>
    <property type="match status" value="1"/>
</dbReference>